<dbReference type="PANTHER" id="PTHR47099:SF1">
    <property type="entry name" value="METHYLCOBAMIDE:COM METHYLTRANSFERASE MTBA"/>
    <property type="match status" value="1"/>
</dbReference>
<evidence type="ECO:0000313" key="2">
    <source>
        <dbReference type="EMBL" id="RSX54357.1"/>
    </source>
</evidence>
<gene>
    <name evidence="2" type="ORF">D2E25_0665</name>
</gene>
<dbReference type="GO" id="GO:0004853">
    <property type="term" value="F:uroporphyrinogen decarboxylase activity"/>
    <property type="evidence" value="ECO:0007669"/>
    <property type="project" value="InterPro"/>
</dbReference>
<reference evidence="2 3" key="1">
    <citation type="submission" date="2018-09" db="EMBL/GenBank/DDBJ databases">
        <title>Characterization of the phylogenetic diversity of five novel species belonging to the genus Bifidobacterium.</title>
        <authorList>
            <person name="Lugli G.A."/>
            <person name="Duranti S."/>
            <person name="Milani C."/>
        </authorList>
    </citation>
    <scope>NUCLEOTIDE SEQUENCE [LARGE SCALE GENOMIC DNA]</scope>
    <source>
        <strain evidence="2 3">2034B</strain>
    </source>
</reference>
<dbReference type="PANTHER" id="PTHR47099">
    <property type="entry name" value="METHYLCOBAMIDE:COM METHYLTRANSFERASE MTBA"/>
    <property type="match status" value="1"/>
</dbReference>
<comment type="caution">
    <text evidence="2">The sequence shown here is derived from an EMBL/GenBank/DDBJ whole genome shotgun (WGS) entry which is preliminary data.</text>
</comment>
<evidence type="ECO:0000313" key="3">
    <source>
        <dbReference type="Proteomes" id="UP000287533"/>
    </source>
</evidence>
<keyword evidence="3" id="KW-1185">Reference proteome</keyword>
<dbReference type="Pfam" id="PF01208">
    <property type="entry name" value="URO-D"/>
    <property type="match status" value="1"/>
</dbReference>
<dbReference type="SUPFAM" id="SSF51726">
    <property type="entry name" value="UROD/MetE-like"/>
    <property type="match status" value="1"/>
</dbReference>
<evidence type="ECO:0000259" key="1">
    <source>
        <dbReference type="Pfam" id="PF01208"/>
    </source>
</evidence>
<dbReference type="Gene3D" id="3.20.20.210">
    <property type="match status" value="1"/>
</dbReference>
<proteinExistence type="predicted"/>
<dbReference type="InterPro" id="IPR038071">
    <property type="entry name" value="UROD/MetE-like_sf"/>
</dbReference>
<dbReference type="Proteomes" id="UP000287533">
    <property type="component" value="Unassembled WGS sequence"/>
</dbReference>
<sequence length="349" mass="38904">MATASSEYAKFERVLNGEATAPEDIPRSAWQHLVGNEFDPGQFIKATIDFQRKWDWDWVKLHPRATYLAEVWGAQFDPDDYLDKLPRYVEPVIKTTDDLAKIQPLDPKDSPVLKELVSDAATVRKEFADRPVIQTLFSPLSILLWLTGLPRFPHGSNAYGANPVITSQQLITENPELAKQALSAIAQTLSAYTQWLLEPTQQGGAGIDGVFYATTGTASEEYYSKAQFDEFSKPYDLEALKGAEHGVTILHTCGAASHPEWFADWPIDILQWDQYLPGNPPLSADFGHTALGGVNRSLFTKGTDPQQVIDQIRATFEEFGDRPFLLSPSCSLPLSDNDDLVKLLKSNKF</sequence>
<dbReference type="InterPro" id="IPR000257">
    <property type="entry name" value="Uroporphyrinogen_deCOase"/>
</dbReference>
<dbReference type="RefSeq" id="WP_164514687.1">
    <property type="nucleotide sequence ID" value="NZ_QXGL01000001.1"/>
</dbReference>
<accession>A0A430FNF4</accession>
<dbReference type="AlphaFoldDB" id="A0A430FNF4"/>
<dbReference type="GO" id="GO:0006779">
    <property type="term" value="P:porphyrin-containing compound biosynthetic process"/>
    <property type="evidence" value="ECO:0007669"/>
    <property type="project" value="InterPro"/>
</dbReference>
<organism evidence="2 3">
    <name type="scientific">Bifidobacterium goeldii</name>
    <dbReference type="NCBI Taxonomy" id="2306975"/>
    <lineage>
        <taxon>Bacteria</taxon>
        <taxon>Bacillati</taxon>
        <taxon>Actinomycetota</taxon>
        <taxon>Actinomycetes</taxon>
        <taxon>Bifidobacteriales</taxon>
        <taxon>Bifidobacteriaceae</taxon>
        <taxon>Bifidobacterium</taxon>
    </lineage>
</organism>
<protein>
    <submittedName>
        <fullName evidence="2">Uroporphyrinogen decarboxylase</fullName>
    </submittedName>
</protein>
<feature type="domain" description="Uroporphyrinogen decarboxylase (URO-D)" evidence="1">
    <location>
        <begin position="38"/>
        <end position="335"/>
    </location>
</feature>
<dbReference type="EMBL" id="QXGL01000001">
    <property type="protein sequence ID" value="RSX54357.1"/>
    <property type="molecule type" value="Genomic_DNA"/>
</dbReference>
<dbReference type="InterPro" id="IPR052024">
    <property type="entry name" value="Methanogen_methyltrans"/>
</dbReference>
<name>A0A430FNF4_9BIFI</name>